<name>A0A0Q0FY49_PSESX</name>
<proteinExistence type="predicted"/>
<evidence type="ECO:0000259" key="1">
    <source>
        <dbReference type="Pfam" id="PF01323"/>
    </source>
</evidence>
<gene>
    <name evidence="2" type="ORF">ALP44_04414</name>
</gene>
<dbReference type="SUPFAM" id="SSF52833">
    <property type="entry name" value="Thioredoxin-like"/>
    <property type="match status" value="1"/>
</dbReference>
<accession>A0A0Q0FY49</accession>
<dbReference type="Pfam" id="PF01323">
    <property type="entry name" value="DSBA"/>
    <property type="match status" value="1"/>
</dbReference>
<sequence>MSSRLIYVMDPMSSRLIYVMDPMCSWCWGFTPVAEALVAQARAAGVPLHLVMGGLRAESAALEPAKRRYILEHWQAVEEATGQTFRLEGALPEGFVYDTTPACLAVTAARHLDPDRAWALVGLIQRAFYSEGRDVTRPSLLAELAEQTGLSRQAFADEFDSPERQAATAADFAWVQDLGIAGFPTLLAERNGQLALLTNGYQPLASLAPLLGRWLERGASA</sequence>
<dbReference type="PANTHER" id="PTHR13887:SF54">
    <property type="entry name" value="DSBA FAMILY PROTEIN"/>
    <property type="match status" value="1"/>
</dbReference>
<reference evidence="2 3" key="1">
    <citation type="submission" date="2018-08" db="EMBL/GenBank/DDBJ databases">
        <title>Recombination of ecologically and evolutionarily significant loci maintains genetic cohesion in the Pseudomonas syringae species complex.</title>
        <authorList>
            <person name="Dillon M."/>
            <person name="Thakur S."/>
            <person name="Almeida R.N.D."/>
            <person name="Weir B.S."/>
            <person name="Guttman D.S."/>
        </authorList>
    </citation>
    <scope>NUCLEOTIDE SEQUENCE [LARGE SCALE GENOMIC DNA]</scope>
    <source>
        <strain evidence="2 3">ICMP 3934</strain>
    </source>
</reference>
<dbReference type="Gene3D" id="3.40.30.10">
    <property type="entry name" value="Glutaredoxin"/>
    <property type="match status" value="1"/>
</dbReference>
<protein>
    <recommendedName>
        <fullName evidence="1">DSBA-like thioredoxin domain-containing protein</fullName>
    </recommendedName>
</protein>
<evidence type="ECO:0000313" key="3">
    <source>
        <dbReference type="Proteomes" id="UP000282636"/>
    </source>
</evidence>
<dbReference type="InterPro" id="IPR001853">
    <property type="entry name" value="DSBA-like_thioredoxin_dom"/>
</dbReference>
<feature type="domain" description="DSBA-like thioredoxin" evidence="1">
    <location>
        <begin position="18"/>
        <end position="208"/>
    </location>
</feature>
<dbReference type="Proteomes" id="UP000282636">
    <property type="component" value="Unassembled WGS sequence"/>
</dbReference>
<organism evidence="2 3">
    <name type="scientific">Pseudomonas syringae pv. theae</name>
    <dbReference type="NCBI Taxonomy" id="103985"/>
    <lineage>
        <taxon>Bacteria</taxon>
        <taxon>Pseudomonadati</taxon>
        <taxon>Pseudomonadota</taxon>
        <taxon>Gammaproteobacteria</taxon>
        <taxon>Pseudomonadales</taxon>
        <taxon>Pseudomonadaceae</taxon>
        <taxon>Pseudomonas</taxon>
        <taxon>Pseudomonas syringae</taxon>
    </lineage>
</organism>
<dbReference type="AlphaFoldDB" id="A0A0Q0FY49"/>
<comment type="caution">
    <text evidence="2">The sequence shown here is derived from an EMBL/GenBank/DDBJ whole genome shotgun (WGS) entry which is preliminary data.</text>
</comment>
<dbReference type="GO" id="GO:0016491">
    <property type="term" value="F:oxidoreductase activity"/>
    <property type="evidence" value="ECO:0007669"/>
    <property type="project" value="InterPro"/>
</dbReference>
<dbReference type="PANTHER" id="PTHR13887">
    <property type="entry name" value="GLUTATHIONE S-TRANSFERASE KAPPA"/>
    <property type="match status" value="1"/>
</dbReference>
<evidence type="ECO:0000313" key="2">
    <source>
        <dbReference type="EMBL" id="RMT72594.1"/>
    </source>
</evidence>
<dbReference type="Gene3D" id="1.10.472.60">
    <property type="entry name" value="putative protein disulfide isomerase domain"/>
    <property type="match status" value="1"/>
</dbReference>
<dbReference type="InterPro" id="IPR036249">
    <property type="entry name" value="Thioredoxin-like_sf"/>
</dbReference>
<dbReference type="EMBL" id="RBTL01000064">
    <property type="protein sequence ID" value="RMT72594.1"/>
    <property type="molecule type" value="Genomic_DNA"/>
</dbReference>
<dbReference type="CDD" id="cd03025">
    <property type="entry name" value="DsbA_FrnE_like"/>
    <property type="match status" value="1"/>
</dbReference>